<dbReference type="PANTHER" id="PTHR33993">
    <property type="entry name" value="GLYOXALASE-RELATED"/>
    <property type="match status" value="1"/>
</dbReference>
<gene>
    <name evidence="2" type="ORF">AAH991_04660</name>
</gene>
<dbReference type="RefSeq" id="WP_346224488.1">
    <property type="nucleotide sequence ID" value="NZ_JBDJAW010000003.1"/>
</dbReference>
<dbReference type="InterPro" id="IPR052164">
    <property type="entry name" value="Anthracycline_SecMetBiosynth"/>
</dbReference>
<comment type="caution">
    <text evidence="2">The sequence shown here is derived from an EMBL/GenBank/DDBJ whole genome shotgun (WGS) entry which is preliminary data.</text>
</comment>
<dbReference type="Proteomes" id="UP001447516">
    <property type="component" value="Unassembled WGS sequence"/>
</dbReference>
<organism evidence="2 3">
    <name type="scientific">Microbispora maris</name>
    <dbReference type="NCBI Taxonomy" id="3144104"/>
    <lineage>
        <taxon>Bacteria</taxon>
        <taxon>Bacillati</taxon>
        <taxon>Actinomycetota</taxon>
        <taxon>Actinomycetes</taxon>
        <taxon>Streptosporangiales</taxon>
        <taxon>Streptosporangiaceae</taxon>
        <taxon>Microbispora</taxon>
    </lineage>
</organism>
<dbReference type="CDD" id="cd07247">
    <property type="entry name" value="SgaA_N_like"/>
    <property type="match status" value="1"/>
</dbReference>
<evidence type="ECO:0000259" key="1">
    <source>
        <dbReference type="PROSITE" id="PS51819"/>
    </source>
</evidence>
<evidence type="ECO:0000313" key="2">
    <source>
        <dbReference type="EMBL" id="MEN3534387.1"/>
    </source>
</evidence>
<dbReference type="EMBL" id="JBDJAW010000003">
    <property type="protein sequence ID" value="MEN3534387.1"/>
    <property type="molecule type" value="Genomic_DNA"/>
</dbReference>
<feature type="domain" description="VOC" evidence="1">
    <location>
        <begin position="11"/>
        <end position="123"/>
    </location>
</feature>
<dbReference type="Gene3D" id="3.10.180.10">
    <property type="entry name" value="2,3-Dihydroxybiphenyl 1,2-Dioxygenase, domain 1"/>
    <property type="match status" value="2"/>
</dbReference>
<protein>
    <submittedName>
        <fullName evidence="2">VOC family protein</fullName>
    </submittedName>
</protein>
<dbReference type="InterPro" id="IPR029068">
    <property type="entry name" value="Glyas_Bleomycin-R_OHBP_Dase"/>
</dbReference>
<dbReference type="InterPro" id="IPR037523">
    <property type="entry name" value="VOC_core"/>
</dbReference>
<reference evidence="2 3" key="1">
    <citation type="submission" date="2024-05" db="EMBL/GenBank/DDBJ databases">
        <title>Microbispora sp.ZYX-F-249.</title>
        <authorList>
            <person name="Xie H."/>
        </authorList>
    </citation>
    <scope>NUCLEOTIDE SEQUENCE [LARGE SCALE GENOMIC DNA]</scope>
    <source>
        <strain evidence="2 3">ZYX-F-249</strain>
    </source>
</reference>
<evidence type="ECO:0000313" key="3">
    <source>
        <dbReference type="Proteomes" id="UP001447516"/>
    </source>
</evidence>
<sequence>MPRRETYAQGAPCWVDYMAADPEGARDFYAGLFRWTFDEPEEYGYRLARRDGEVVGGFGRVPQGRGMTAAWNTYLAAKDAEAVAGRVAALGGTVVFGPLGAGANGRFLFAVDPAGASVGFWQGHWAEGIVLVDESGATCGHELWAADPAAARVFYAGLFGEETPPGREVRGMPRGASPQWVSYFLVDDVPSAASAAERAGGSVAGRGHDGREAVLRDPWGALFGVRDGRSGSGTVTSA</sequence>
<dbReference type="PROSITE" id="PS51819">
    <property type="entry name" value="VOC"/>
    <property type="match status" value="1"/>
</dbReference>
<proteinExistence type="predicted"/>
<name>A0ABV0AHR6_9ACTN</name>
<dbReference type="PANTHER" id="PTHR33993:SF10">
    <property type="entry name" value="CONSERVED PROTEIN"/>
    <property type="match status" value="1"/>
</dbReference>
<keyword evidence="3" id="KW-1185">Reference proteome</keyword>
<dbReference type="SUPFAM" id="SSF54593">
    <property type="entry name" value="Glyoxalase/Bleomycin resistance protein/Dihydroxybiphenyl dioxygenase"/>
    <property type="match status" value="2"/>
</dbReference>
<accession>A0ABV0AHR6</accession>